<evidence type="ECO:0000313" key="3">
    <source>
        <dbReference type="Proteomes" id="UP000297025"/>
    </source>
</evidence>
<gene>
    <name evidence="2" type="ORF">E2C04_17325</name>
</gene>
<dbReference type="Proteomes" id="UP000297025">
    <property type="component" value="Chromosome"/>
</dbReference>
<dbReference type="PANTHER" id="PTHR11695:SF294">
    <property type="entry name" value="RETICULON-4-INTERACTING PROTEIN 1, MITOCHONDRIAL"/>
    <property type="match status" value="1"/>
</dbReference>
<dbReference type="SUPFAM" id="SSF51735">
    <property type="entry name" value="NAD(P)-binding Rossmann-fold domains"/>
    <property type="match status" value="1"/>
</dbReference>
<proteinExistence type="predicted"/>
<protein>
    <submittedName>
        <fullName evidence="2">NAD(P)-dependent alcohol dehydrogenase</fullName>
    </submittedName>
</protein>
<dbReference type="EMBL" id="CP038462">
    <property type="protein sequence ID" value="QCC78521.1"/>
    <property type="molecule type" value="Genomic_DNA"/>
</dbReference>
<dbReference type="AlphaFoldDB" id="A0A4P7UGQ9"/>
<dbReference type="InterPro" id="IPR020843">
    <property type="entry name" value="ER"/>
</dbReference>
<dbReference type="KEGG" id="ndp:E2C04_17325"/>
<dbReference type="SUPFAM" id="SSF50129">
    <property type="entry name" value="GroES-like"/>
    <property type="match status" value="1"/>
</dbReference>
<dbReference type="Gene3D" id="3.90.180.10">
    <property type="entry name" value="Medium-chain alcohol dehydrogenases, catalytic domain"/>
    <property type="match status" value="1"/>
</dbReference>
<sequence length="391" mass="40797">MPSESARSRAAATRRSRLRVWRGARGGWTRRHGTITVRRTVQRTGTGRGAVMTELDAQAEANEAGERVRALVQREYGGTDVLRVETIAAPSPGPGEVLLDVQAAAIDRGTLHLLTGLPRMARLAVGLRQPKRLVPGLDVAGRVVAVGEGVTRLQVGQQVFGIARGSLTEQAVALETKLALAPAGLAPTECAVLGVSGLTALQALDAARVDAGDHVLVIGASGGVGSFAVKLAVARGARVTAVCSAVKAEAVRSWGADRVVDHAVGDPLAGLSCDAVIDVAGGTSLRRLRRVLTPTGTIVFVGVETGGGWTGGFVRPMFLALRMLAARQRYVMLMARETHVDLERIAEAVAVDGLRPHVHGTVPLEETPRALDELADGRVTGKVAVRVGGAQ</sequence>
<dbReference type="CDD" id="cd08267">
    <property type="entry name" value="MDR1"/>
    <property type="match status" value="1"/>
</dbReference>
<dbReference type="SMART" id="SM00829">
    <property type="entry name" value="PKS_ER"/>
    <property type="match status" value="1"/>
</dbReference>
<accession>A0A4P7UGQ9</accession>
<dbReference type="Pfam" id="PF13602">
    <property type="entry name" value="ADH_zinc_N_2"/>
    <property type="match status" value="1"/>
</dbReference>
<dbReference type="Pfam" id="PF08240">
    <property type="entry name" value="ADH_N"/>
    <property type="match status" value="1"/>
</dbReference>
<dbReference type="InterPro" id="IPR050700">
    <property type="entry name" value="YIM1/Zinc_Alcohol_DH_Fams"/>
</dbReference>
<evidence type="ECO:0000313" key="2">
    <source>
        <dbReference type="EMBL" id="QCC78521.1"/>
    </source>
</evidence>
<reference evidence="2 3" key="1">
    <citation type="journal article" date="2008" name="Int. J. Syst. Evol. Microbiol.">
        <title>Nocardioides daphniae sp. nov., isolated from Daphnia cucullata (Crustacea: Cladocera).</title>
        <authorList>
            <person name="Toth E.M."/>
            <person name="Keki Z."/>
            <person name="Homonnay Z.G."/>
            <person name="Borsodi A.K."/>
            <person name="Marialigeti K."/>
            <person name="Schumann P."/>
        </authorList>
    </citation>
    <scope>NUCLEOTIDE SEQUENCE [LARGE SCALE GENOMIC DNA]</scope>
    <source>
        <strain evidence="2 3">JCM 16608</strain>
    </source>
</reference>
<name>A0A4P7UGQ9_9ACTN</name>
<evidence type="ECO:0000259" key="1">
    <source>
        <dbReference type="SMART" id="SM00829"/>
    </source>
</evidence>
<dbReference type="InterPro" id="IPR011032">
    <property type="entry name" value="GroES-like_sf"/>
</dbReference>
<dbReference type="GO" id="GO:0016491">
    <property type="term" value="F:oxidoreductase activity"/>
    <property type="evidence" value="ECO:0007669"/>
    <property type="project" value="InterPro"/>
</dbReference>
<dbReference type="InterPro" id="IPR013154">
    <property type="entry name" value="ADH-like_N"/>
</dbReference>
<feature type="domain" description="Enoyl reductase (ER)" evidence="1">
    <location>
        <begin position="77"/>
        <end position="385"/>
    </location>
</feature>
<dbReference type="Gene3D" id="3.40.50.720">
    <property type="entry name" value="NAD(P)-binding Rossmann-like Domain"/>
    <property type="match status" value="1"/>
</dbReference>
<dbReference type="PANTHER" id="PTHR11695">
    <property type="entry name" value="ALCOHOL DEHYDROGENASE RELATED"/>
    <property type="match status" value="1"/>
</dbReference>
<organism evidence="2 3">
    <name type="scientific">Nocardioides daphniae</name>
    <dbReference type="NCBI Taxonomy" id="402297"/>
    <lineage>
        <taxon>Bacteria</taxon>
        <taxon>Bacillati</taxon>
        <taxon>Actinomycetota</taxon>
        <taxon>Actinomycetes</taxon>
        <taxon>Propionibacteriales</taxon>
        <taxon>Nocardioidaceae</taxon>
        <taxon>Nocardioides</taxon>
    </lineage>
</organism>
<dbReference type="InterPro" id="IPR036291">
    <property type="entry name" value="NAD(P)-bd_dom_sf"/>
</dbReference>